<reference evidence="3" key="1">
    <citation type="submission" date="2017-01" db="EMBL/GenBank/DDBJ databases">
        <title>Genome Analysis of Deinococcus marmoris KOPRI26562.</title>
        <authorList>
            <person name="Kim J.H."/>
            <person name="Oh H.-M."/>
        </authorList>
    </citation>
    <scope>NUCLEOTIDE SEQUENCE [LARGE SCALE GENOMIC DNA]</scope>
    <source>
        <strain evidence="3">PAMC 26633</strain>
    </source>
</reference>
<dbReference type="EMBL" id="MTHB01000063">
    <property type="protein sequence ID" value="OXC78441.1"/>
    <property type="molecule type" value="Genomic_DNA"/>
</dbReference>
<dbReference type="Proteomes" id="UP000214720">
    <property type="component" value="Unassembled WGS sequence"/>
</dbReference>
<proteinExistence type="predicted"/>
<sequence length="57" mass="6637">MWEAKLFQSFERSIMKRIRFSRFSRMSVPRVCRQFQSATPDASELAKGQAKPQAQEG</sequence>
<comment type="caution">
    <text evidence="2">The sequence shown here is derived from an EMBL/GenBank/DDBJ whole genome shotgun (WGS) entry which is preliminary data.</text>
</comment>
<dbReference type="AlphaFoldDB" id="A0A226X4T4"/>
<name>A0A226X4T4_CABSO</name>
<organism evidence="2 3">
    <name type="scientific">Caballeronia sordidicola</name>
    <name type="common">Burkholderia sordidicola</name>
    <dbReference type="NCBI Taxonomy" id="196367"/>
    <lineage>
        <taxon>Bacteria</taxon>
        <taxon>Pseudomonadati</taxon>
        <taxon>Pseudomonadota</taxon>
        <taxon>Betaproteobacteria</taxon>
        <taxon>Burkholderiales</taxon>
        <taxon>Burkholderiaceae</taxon>
        <taxon>Caballeronia</taxon>
    </lineage>
</organism>
<accession>A0A226X4T4</accession>
<gene>
    <name evidence="2" type="ORF">BSU04_11885</name>
</gene>
<evidence type="ECO:0000313" key="3">
    <source>
        <dbReference type="Proteomes" id="UP000214720"/>
    </source>
</evidence>
<protein>
    <submittedName>
        <fullName evidence="2">Uncharacterized protein</fullName>
    </submittedName>
</protein>
<feature type="region of interest" description="Disordered" evidence="1">
    <location>
        <begin position="38"/>
        <end position="57"/>
    </location>
</feature>
<evidence type="ECO:0000256" key="1">
    <source>
        <dbReference type="SAM" id="MobiDB-lite"/>
    </source>
</evidence>
<evidence type="ECO:0000313" key="2">
    <source>
        <dbReference type="EMBL" id="OXC78441.1"/>
    </source>
</evidence>